<sequence>MRTGLKVTALAAVVAMAAACGSDDGDSTASGGGSDGELTEVTVNIVPFSPNAVLFLAMEKGMFEERGIKVNLERAASPIPVVASLVADQAQFGFVTTPVLINANREGTAIKCVSAIDGQVSPDRDSSALVAAKDSGIDSLDDLEGKSVAVVQLASINLIGAKKLIEDAGATGTEYVALPFPQMPQALADGRVDAAVITSPYVEQAVEAGAVTLANPSSDLFPGGTIYCYAATASYLEENAEVAEGFAAAMEEAILYTKDHEDEAKATLVENLELTEEQAQAQILPSNFDPEINLESIGEIQDLMEEQGSIDSTVDPADLVWKP</sequence>
<evidence type="ECO:0000256" key="3">
    <source>
        <dbReference type="ARBA" id="ARBA00022729"/>
    </source>
</evidence>
<dbReference type="SUPFAM" id="SSF53850">
    <property type="entry name" value="Periplasmic binding protein-like II"/>
    <property type="match status" value="1"/>
</dbReference>
<evidence type="ECO:0000259" key="5">
    <source>
        <dbReference type="Pfam" id="PF09084"/>
    </source>
</evidence>
<dbReference type="Gene3D" id="3.40.190.10">
    <property type="entry name" value="Periplasmic binding protein-like II"/>
    <property type="match status" value="2"/>
</dbReference>
<dbReference type="Proteomes" id="UP000247602">
    <property type="component" value="Unassembled WGS sequence"/>
</dbReference>
<keyword evidence="8" id="KW-1185">Reference proteome</keyword>
<gene>
    <name evidence="7" type="ORF">DMO24_01305</name>
    <name evidence="6" type="ORF">FHX36_000282</name>
</gene>
<comment type="caution">
    <text evidence="7">The sequence shown here is derived from an EMBL/GenBank/DDBJ whole genome shotgun (WGS) entry which is preliminary data.</text>
</comment>
<dbReference type="EMBL" id="JACIBU010000001">
    <property type="protein sequence ID" value="MBB3674547.1"/>
    <property type="molecule type" value="Genomic_DNA"/>
</dbReference>
<dbReference type="Proteomes" id="UP000580718">
    <property type="component" value="Unassembled WGS sequence"/>
</dbReference>
<organism evidence="7 8">
    <name type="scientific">Modestobacter versicolor</name>
    <dbReference type="NCBI Taxonomy" id="429133"/>
    <lineage>
        <taxon>Bacteria</taxon>
        <taxon>Bacillati</taxon>
        <taxon>Actinomycetota</taxon>
        <taxon>Actinomycetes</taxon>
        <taxon>Geodermatophilales</taxon>
        <taxon>Geodermatophilaceae</taxon>
        <taxon>Modestobacter</taxon>
    </lineage>
</organism>
<comment type="subcellular location">
    <subcellularLocation>
        <location evidence="1">Periplasm</location>
    </subcellularLocation>
</comment>
<evidence type="ECO:0000256" key="2">
    <source>
        <dbReference type="ARBA" id="ARBA00010742"/>
    </source>
</evidence>
<protein>
    <submittedName>
        <fullName evidence="6">NitT/TauT family transport system substrate-binding protein</fullName>
    </submittedName>
</protein>
<reference evidence="6 9" key="2">
    <citation type="submission" date="2020-08" db="EMBL/GenBank/DDBJ databases">
        <title>Sequencing the genomes of 1000 actinobacteria strains.</title>
        <authorList>
            <person name="Klenk H.-P."/>
        </authorList>
    </citation>
    <scope>NUCLEOTIDE SEQUENCE [LARGE SCALE GENOMIC DNA]</scope>
    <source>
        <strain evidence="6 9">DSM 16678</strain>
    </source>
</reference>
<dbReference type="GO" id="GO:0042597">
    <property type="term" value="C:periplasmic space"/>
    <property type="evidence" value="ECO:0007669"/>
    <property type="project" value="UniProtKB-SubCell"/>
</dbReference>
<dbReference type="PANTHER" id="PTHR30024">
    <property type="entry name" value="ALIPHATIC SULFONATES-BINDING PROTEIN-RELATED"/>
    <property type="match status" value="1"/>
</dbReference>
<proteinExistence type="inferred from homology"/>
<evidence type="ECO:0000256" key="1">
    <source>
        <dbReference type="ARBA" id="ARBA00004418"/>
    </source>
</evidence>
<keyword evidence="3 4" id="KW-0732">Signal</keyword>
<dbReference type="PANTHER" id="PTHR30024:SF47">
    <property type="entry name" value="TAURINE-BINDING PERIPLASMIC PROTEIN"/>
    <property type="match status" value="1"/>
</dbReference>
<evidence type="ECO:0000313" key="6">
    <source>
        <dbReference type="EMBL" id="MBB3674547.1"/>
    </source>
</evidence>
<feature type="domain" description="SsuA/THI5-like" evidence="5">
    <location>
        <begin position="53"/>
        <end position="264"/>
    </location>
</feature>
<dbReference type="EMBL" id="QKNV01000011">
    <property type="protein sequence ID" value="PZA23134.1"/>
    <property type="molecule type" value="Genomic_DNA"/>
</dbReference>
<reference evidence="7 8" key="1">
    <citation type="submission" date="2018-06" db="EMBL/GenBank/DDBJ databases">
        <title>Draft genome sequence of Modestobacter versicolor CP153-2.</title>
        <authorList>
            <person name="Gundlapally S.R."/>
        </authorList>
    </citation>
    <scope>NUCLEOTIDE SEQUENCE [LARGE SCALE GENOMIC DNA]</scope>
    <source>
        <strain evidence="7 8">CP153-2</strain>
    </source>
</reference>
<feature type="chain" id="PRO_5038229360" evidence="4">
    <location>
        <begin position="18"/>
        <end position="323"/>
    </location>
</feature>
<dbReference type="PROSITE" id="PS51257">
    <property type="entry name" value="PROKAR_LIPOPROTEIN"/>
    <property type="match status" value="1"/>
</dbReference>
<comment type="similarity">
    <text evidence="2">Belongs to the bacterial solute-binding protein SsuA/TauA family.</text>
</comment>
<evidence type="ECO:0000313" key="8">
    <source>
        <dbReference type="Proteomes" id="UP000247602"/>
    </source>
</evidence>
<dbReference type="RefSeq" id="WP_110550551.1">
    <property type="nucleotide sequence ID" value="NZ_JACIBU010000001.1"/>
</dbReference>
<dbReference type="AlphaFoldDB" id="A0A323VE38"/>
<evidence type="ECO:0000313" key="9">
    <source>
        <dbReference type="Proteomes" id="UP000580718"/>
    </source>
</evidence>
<evidence type="ECO:0000313" key="7">
    <source>
        <dbReference type="EMBL" id="PZA23134.1"/>
    </source>
</evidence>
<evidence type="ECO:0000256" key="4">
    <source>
        <dbReference type="SAM" id="SignalP"/>
    </source>
</evidence>
<feature type="signal peptide" evidence="4">
    <location>
        <begin position="1"/>
        <end position="17"/>
    </location>
</feature>
<dbReference type="Pfam" id="PF09084">
    <property type="entry name" value="NMT1"/>
    <property type="match status" value="1"/>
</dbReference>
<dbReference type="InterPro" id="IPR015168">
    <property type="entry name" value="SsuA/THI5"/>
</dbReference>
<dbReference type="OrthoDB" id="3567080at2"/>
<accession>A0A323VE38</accession>
<name>A0A323VE38_9ACTN</name>